<proteinExistence type="predicted"/>
<dbReference type="AlphaFoldDB" id="A0A455SYG6"/>
<evidence type="ECO:0000256" key="1">
    <source>
        <dbReference type="SAM" id="MobiDB-lite"/>
    </source>
</evidence>
<reference evidence="2" key="1">
    <citation type="submission" date="2018-12" db="EMBL/GenBank/DDBJ databases">
        <title>Novel natural products biosynthetic potential of the class Ktedonobacteria.</title>
        <authorList>
            <person name="Zheng Y."/>
            <person name="Saitou A."/>
            <person name="Wang C.M."/>
            <person name="Toyoda A."/>
            <person name="Minakuchi Y."/>
            <person name="Sekiguchi Y."/>
            <person name="Ueda K."/>
            <person name="Takano H."/>
            <person name="Sakai Y."/>
            <person name="Yokota A."/>
            <person name="Yabe S."/>
        </authorList>
    </citation>
    <scope>NUCLEOTIDE SEQUENCE</scope>
    <source>
        <strain evidence="2">A3-2</strain>
    </source>
</reference>
<evidence type="ECO:0000313" key="2">
    <source>
        <dbReference type="EMBL" id="BBH92201.1"/>
    </source>
</evidence>
<accession>A0A455SYG6</accession>
<organism evidence="2">
    <name type="scientific">Thermogemmatispora argillosa</name>
    <dbReference type="NCBI Taxonomy" id="2045280"/>
    <lineage>
        <taxon>Bacteria</taxon>
        <taxon>Bacillati</taxon>
        <taxon>Chloroflexota</taxon>
        <taxon>Ktedonobacteria</taxon>
        <taxon>Thermogemmatisporales</taxon>
        <taxon>Thermogemmatisporaceae</taxon>
        <taxon>Thermogemmatispora</taxon>
    </lineage>
</organism>
<name>A0A455SYG6_9CHLR</name>
<dbReference type="EMBL" id="AP019377">
    <property type="protein sequence ID" value="BBH92201.1"/>
    <property type="molecule type" value="Genomic_DNA"/>
</dbReference>
<protein>
    <submittedName>
        <fullName evidence="2">Uncharacterized protein</fullName>
    </submittedName>
</protein>
<feature type="region of interest" description="Disordered" evidence="1">
    <location>
        <begin position="53"/>
        <end position="85"/>
    </location>
</feature>
<sequence length="85" mass="8853">MLHCWQPLGGPTGQVWIVVLEEELAHQGQVLLQAAGFGERVQVIATDGWQGHAPAAPMSTSSLPPVPPGCPVDGMTSSPLEDGGR</sequence>
<gene>
    <name evidence="2" type="ORF">KTA_04000</name>
</gene>